<protein>
    <submittedName>
        <fullName evidence="1">Uncharacterized protein</fullName>
    </submittedName>
</protein>
<proteinExistence type="predicted"/>
<evidence type="ECO:0000313" key="1">
    <source>
        <dbReference type="EMBL" id="KAK1858576.1"/>
    </source>
</evidence>
<reference evidence="1" key="1">
    <citation type="submission" date="2019-11" db="EMBL/GenBank/DDBJ databases">
        <title>Nori genome reveals adaptations in red seaweeds to the harsh intertidal environment.</title>
        <authorList>
            <person name="Wang D."/>
            <person name="Mao Y."/>
        </authorList>
    </citation>
    <scope>NUCLEOTIDE SEQUENCE</scope>
    <source>
        <tissue evidence="1">Gametophyte</tissue>
    </source>
</reference>
<accession>A0ACC3BM79</accession>
<comment type="caution">
    <text evidence="1">The sequence shown here is derived from an EMBL/GenBank/DDBJ whole genome shotgun (WGS) entry which is preliminary data.</text>
</comment>
<dbReference type="EMBL" id="CM020618">
    <property type="protein sequence ID" value="KAK1858576.1"/>
    <property type="molecule type" value="Genomic_DNA"/>
</dbReference>
<evidence type="ECO:0000313" key="2">
    <source>
        <dbReference type="Proteomes" id="UP000798662"/>
    </source>
</evidence>
<organism evidence="1 2">
    <name type="scientific">Pyropia yezoensis</name>
    <name type="common">Susabi-nori</name>
    <name type="synonym">Porphyra yezoensis</name>
    <dbReference type="NCBI Taxonomy" id="2788"/>
    <lineage>
        <taxon>Eukaryota</taxon>
        <taxon>Rhodophyta</taxon>
        <taxon>Bangiophyceae</taxon>
        <taxon>Bangiales</taxon>
        <taxon>Bangiaceae</taxon>
        <taxon>Pyropia</taxon>
    </lineage>
</organism>
<keyword evidence="2" id="KW-1185">Reference proteome</keyword>
<gene>
    <name evidence="1" type="ORF">I4F81_001177</name>
</gene>
<sequence>MASMQSNGYVLAGHHLAVLHERWVPAARAVRLYLLLADRVWGGWVAAADARAAAAAAAAAATTPADGPAPPPVAATLARLAAAAAATAATWARFATTAHADALLPTLWEDLHALTAAAAAAFRRVEAALPAEVAAAAAAPGGRRGAKRRADAAAMAYARGVYGPAAAPSSGLSSSLGATAAASVAALVGVTHWVGAPEWVDRLAATHLRGGAAARAAYDAELAAWRARRAEVMAFFEATPGAPAALPRHLLPKPDPARMMFDVLPAPIGV</sequence>
<dbReference type="Proteomes" id="UP000798662">
    <property type="component" value="Chromosome 1"/>
</dbReference>
<name>A0ACC3BM79_PYRYE</name>